<comment type="caution">
    <text evidence="8">The sequence shown here is derived from an EMBL/GenBank/DDBJ whole genome shotgun (WGS) entry which is preliminary data.</text>
</comment>
<protein>
    <recommendedName>
        <fullName evidence="7">Major facilitator superfamily (MFS) profile domain-containing protein</fullName>
    </recommendedName>
</protein>
<evidence type="ECO:0000313" key="9">
    <source>
        <dbReference type="Proteomes" id="UP000053095"/>
    </source>
</evidence>
<sequence length="568" mass="60747">MVNDEESRHALASEETPLLAESGIGETTTSAGQNGYEDEDDVAPTPLAGKRAVVVAFAVVCLLFIQATNITSVSTTQSDIAADLDAFSNTPWLTSSYMISVASLTPVGGRLSQIFSLRAILSLSSLLISIGLLITATAQTFSVFIVGRVVTGLGCALIYSTQTIIVLELSSKKRRGLLIGCVYTTVTVGIAAGAIIAGAMAPRFGWRSLYYIQSPTCFVLTPILYLAIPPTGQDKESKPEPFKKRLARIDYWGILTMTAANVLLLYSLSRPNISYTYIAVSLVLFVIFLAVESTPAITTEPIVPIPIVRSRGVLLSGISSTGIMMARWAILFYLPVYGIAVRGWSPAEGGVIMIPTNAGFALGGLLVGWIHIRKATSYYISSLIISVLFMLSCLLIAVLSTPNSSVILYAIVLFTNGFTCGAFLNYTVSHVLHLTAPSTHYIVTGLISTFRSTAGSFGSAIGGGIFSRVLKRRLEEGFADGSYDDGVIPDDQQELIRKLMGSPALVRQLEGYEKQAAISAYQDALRTMFLAGVALVLLMTLVQAGTGSTAPVEVDEDEVTVDAHERED</sequence>
<keyword evidence="9" id="KW-1185">Reference proteome</keyword>
<dbReference type="GO" id="GO:0015174">
    <property type="term" value="F:basic amino acid transmembrane transporter activity"/>
    <property type="evidence" value="ECO:0007669"/>
    <property type="project" value="TreeGrafter"/>
</dbReference>
<feature type="transmembrane region" description="Helical" evidence="6">
    <location>
        <begin position="119"/>
        <end position="138"/>
    </location>
</feature>
<comment type="subcellular location">
    <subcellularLocation>
        <location evidence="1">Membrane</location>
        <topology evidence="1">Multi-pass membrane protein</topology>
    </subcellularLocation>
</comment>
<evidence type="ECO:0000256" key="4">
    <source>
        <dbReference type="ARBA" id="ARBA00023136"/>
    </source>
</evidence>
<proteinExistence type="predicted"/>
<feature type="transmembrane region" description="Helical" evidence="6">
    <location>
        <begin position="524"/>
        <end position="544"/>
    </location>
</feature>
<organism evidence="8 9">
    <name type="scientific">Talaromyces pinophilus</name>
    <name type="common">Penicillium pinophilum</name>
    <dbReference type="NCBI Taxonomy" id="128442"/>
    <lineage>
        <taxon>Eukaryota</taxon>
        <taxon>Fungi</taxon>
        <taxon>Dikarya</taxon>
        <taxon>Ascomycota</taxon>
        <taxon>Pezizomycotina</taxon>
        <taxon>Eurotiomycetes</taxon>
        <taxon>Eurotiomycetidae</taxon>
        <taxon>Eurotiales</taxon>
        <taxon>Trichocomaceae</taxon>
        <taxon>Talaromyces</taxon>
        <taxon>Talaromyces sect. Talaromyces</taxon>
    </lineage>
</organism>
<feature type="transmembrane region" description="Helical" evidence="6">
    <location>
        <begin position="52"/>
        <end position="70"/>
    </location>
</feature>
<feature type="transmembrane region" description="Helical" evidence="6">
    <location>
        <begin position="312"/>
        <end position="340"/>
    </location>
</feature>
<keyword evidence="2 6" id="KW-0812">Transmembrane</keyword>
<feature type="region of interest" description="Disordered" evidence="5">
    <location>
        <begin position="1"/>
        <end position="42"/>
    </location>
</feature>
<evidence type="ECO:0000256" key="5">
    <source>
        <dbReference type="SAM" id="MobiDB-lite"/>
    </source>
</evidence>
<dbReference type="InterPro" id="IPR036259">
    <property type="entry name" value="MFS_trans_sf"/>
</dbReference>
<evidence type="ECO:0000256" key="1">
    <source>
        <dbReference type="ARBA" id="ARBA00004141"/>
    </source>
</evidence>
<dbReference type="GO" id="GO:0000329">
    <property type="term" value="C:fungal-type vacuole membrane"/>
    <property type="evidence" value="ECO:0007669"/>
    <property type="project" value="TreeGrafter"/>
</dbReference>
<dbReference type="Proteomes" id="UP000053095">
    <property type="component" value="Unassembled WGS sequence"/>
</dbReference>
<dbReference type="InterPro" id="IPR020846">
    <property type="entry name" value="MFS_dom"/>
</dbReference>
<dbReference type="Gene3D" id="1.20.1250.20">
    <property type="entry name" value="MFS general substrate transporter like domains"/>
    <property type="match status" value="1"/>
</dbReference>
<feature type="transmembrane region" description="Helical" evidence="6">
    <location>
        <begin position="379"/>
        <end position="400"/>
    </location>
</feature>
<keyword evidence="4 6" id="KW-0472">Membrane</keyword>
<dbReference type="EMBL" id="DF933837">
    <property type="protein sequence ID" value="GAM41108.1"/>
    <property type="molecule type" value="Genomic_DNA"/>
</dbReference>
<feature type="transmembrane region" description="Helical" evidence="6">
    <location>
        <begin position="90"/>
        <end position="107"/>
    </location>
</feature>
<evidence type="ECO:0000259" key="7">
    <source>
        <dbReference type="PROSITE" id="PS50850"/>
    </source>
</evidence>
<dbReference type="PANTHER" id="PTHR23501:SF6">
    <property type="entry name" value="MULTIDRUG TRANSPORTER, PUTATIVE (AFU_ORTHOLOGUE AFUA_3G14560)-RELATED"/>
    <property type="match status" value="1"/>
</dbReference>
<feature type="transmembrane region" description="Helical" evidence="6">
    <location>
        <begin position="177"/>
        <end position="197"/>
    </location>
</feature>
<feature type="transmembrane region" description="Helical" evidence="6">
    <location>
        <begin position="274"/>
        <end position="291"/>
    </location>
</feature>
<reference evidence="9" key="1">
    <citation type="journal article" date="2015" name="Genome Announc.">
        <title>Draft genome sequence of Talaromyces cellulolyticus strain Y-94, a source of lignocellulosic biomass-degrading enzymes.</title>
        <authorList>
            <person name="Fujii T."/>
            <person name="Koike H."/>
            <person name="Sawayama S."/>
            <person name="Yano S."/>
            <person name="Inoue H."/>
        </authorList>
    </citation>
    <scope>NUCLEOTIDE SEQUENCE [LARGE SCALE GENOMIC DNA]</scope>
    <source>
        <strain evidence="9">Y-94</strain>
    </source>
</reference>
<accession>A0A6V8HII5</accession>
<name>A0A6V8HII5_TALPI</name>
<gene>
    <name evidence="8" type="ORF">TCE0_041r13979</name>
</gene>
<feature type="transmembrane region" description="Helical" evidence="6">
    <location>
        <begin position="144"/>
        <end position="165"/>
    </location>
</feature>
<keyword evidence="3 6" id="KW-1133">Transmembrane helix</keyword>
<evidence type="ECO:0000256" key="3">
    <source>
        <dbReference type="ARBA" id="ARBA00022989"/>
    </source>
</evidence>
<feature type="domain" description="Major facilitator superfamily (MFS) profile" evidence="7">
    <location>
        <begin position="55"/>
        <end position="550"/>
    </location>
</feature>
<dbReference type="Pfam" id="PF07690">
    <property type="entry name" value="MFS_1"/>
    <property type="match status" value="1"/>
</dbReference>
<dbReference type="SUPFAM" id="SSF103473">
    <property type="entry name" value="MFS general substrate transporter"/>
    <property type="match status" value="1"/>
</dbReference>
<feature type="transmembrane region" description="Helical" evidence="6">
    <location>
        <begin position="209"/>
        <end position="228"/>
    </location>
</feature>
<dbReference type="AlphaFoldDB" id="A0A6V8HII5"/>
<evidence type="ECO:0000256" key="2">
    <source>
        <dbReference type="ARBA" id="ARBA00022692"/>
    </source>
</evidence>
<feature type="transmembrane region" description="Helical" evidence="6">
    <location>
        <begin position="406"/>
        <end position="428"/>
    </location>
</feature>
<feature type="transmembrane region" description="Helical" evidence="6">
    <location>
        <begin position="249"/>
        <end position="268"/>
    </location>
</feature>
<evidence type="ECO:0000313" key="8">
    <source>
        <dbReference type="EMBL" id="GAM41108.1"/>
    </source>
</evidence>
<feature type="transmembrane region" description="Helical" evidence="6">
    <location>
        <begin position="352"/>
        <end position="372"/>
    </location>
</feature>
<feature type="compositionally biased region" description="Basic and acidic residues" evidence="5">
    <location>
        <begin position="1"/>
        <end position="12"/>
    </location>
</feature>
<dbReference type="PROSITE" id="PS50850">
    <property type="entry name" value="MFS"/>
    <property type="match status" value="1"/>
</dbReference>
<dbReference type="PANTHER" id="PTHR23501">
    <property type="entry name" value="MAJOR FACILITATOR SUPERFAMILY"/>
    <property type="match status" value="1"/>
</dbReference>
<dbReference type="InterPro" id="IPR011701">
    <property type="entry name" value="MFS"/>
</dbReference>
<evidence type="ECO:0000256" key="6">
    <source>
        <dbReference type="SAM" id="Phobius"/>
    </source>
</evidence>